<organism evidence="2 3">
    <name type="scientific">Arabis nemorensis</name>
    <dbReference type="NCBI Taxonomy" id="586526"/>
    <lineage>
        <taxon>Eukaryota</taxon>
        <taxon>Viridiplantae</taxon>
        <taxon>Streptophyta</taxon>
        <taxon>Embryophyta</taxon>
        <taxon>Tracheophyta</taxon>
        <taxon>Spermatophyta</taxon>
        <taxon>Magnoliopsida</taxon>
        <taxon>eudicotyledons</taxon>
        <taxon>Gunneridae</taxon>
        <taxon>Pentapetalae</taxon>
        <taxon>rosids</taxon>
        <taxon>malvids</taxon>
        <taxon>Brassicales</taxon>
        <taxon>Brassicaceae</taxon>
        <taxon>Arabideae</taxon>
        <taxon>Arabis</taxon>
    </lineage>
</organism>
<comment type="caution">
    <text evidence="2">The sequence shown here is derived from an EMBL/GenBank/DDBJ whole genome shotgun (WGS) entry which is preliminary data.</text>
</comment>
<evidence type="ECO:0000256" key="1">
    <source>
        <dbReference type="SAM" id="Coils"/>
    </source>
</evidence>
<evidence type="ECO:0000313" key="3">
    <source>
        <dbReference type="Proteomes" id="UP000489600"/>
    </source>
</evidence>
<name>A0A565AVA4_9BRAS</name>
<feature type="coiled-coil region" evidence="1">
    <location>
        <begin position="30"/>
        <end position="57"/>
    </location>
</feature>
<sequence>MDRLYEEDPYYSDTKRAKRNDGFHLRKAWDRSIEEEVESLTTEVDEHTKRIRDMANHEFLIR</sequence>
<dbReference type="EMBL" id="CABITT030000001">
    <property type="protein sequence ID" value="VVA93030.1"/>
    <property type="molecule type" value="Genomic_DNA"/>
</dbReference>
<proteinExistence type="predicted"/>
<reference evidence="2" key="1">
    <citation type="submission" date="2019-07" db="EMBL/GenBank/DDBJ databases">
        <authorList>
            <person name="Dittberner H."/>
        </authorList>
    </citation>
    <scope>NUCLEOTIDE SEQUENCE [LARGE SCALE GENOMIC DNA]</scope>
</reference>
<accession>A0A565AVA4</accession>
<dbReference type="AlphaFoldDB" id="A0A565AVA4"/>
<gene>
    <name evidence="2" type="ORF">ANE_LOCUS3475</name>
</gene>
<keyword evidence="3" id="KW-1185">Reference proteome</keyword>
<evidence type="ECO:0000313" key="2">
    <source>
        <dbReference type="EMBL" id="VVA93030.1"/>
    </source>
</evidence>
<dbReference type="Proteomes" id="UP000489600">
    <property type="component" value="Unassembled WGS sequence"/>
</dbReference>
<keyword evidence="1" id="KW-0175">Coiled coil</keyword>
<dbReference type="OrthoDB" id="1091705at2759"/>
<protein>
    <submittedName>
        <fullName evidence="2">Uncharacterized protein</fullName>
    </submittedName>
</protein>